<proteinExistence type="predicted"/>
<dbReference type="Proteomes" id="UP000005744">
    <property type="component" value="Unassembled WGS sequence"/>
</dbReference>
<sequence length="298" mass="31275">MEKAAILHVFTPEKNVSPFDVNMAIDAGFEHIIPYTSVEVSEIAGLVQDAIFSRGPKGVKRTGIFIGGRDIAVADDMLRQAKQAMVPPFEASVMLDPSGSATTAAGLVALVIKSLKTYQKTLEGAQVAIFGGTGPVGLCAGVIAARCGAQVHIVSHRGMEGALKLVDAYSTRYTVKLLPADGSTPKKRLELLEQVNVVMSTAKAGVQVLTADDLLQAKHLLVAADVNAVPPEGIAGVGVMDNGKPLNTPLQAKAIGALAIGNVKYQVQHNLLKQMLATDKPVYLELPSAFELACQLSA</sequence>
<dbReference type="OrthoDB" id="8556544at2"/>
<dbReference type="Pfam" id="PF09176">
    <property type="entry name" value="Mpt_N"/>
    <property type="match status" value="1"/>
</dbReference>
<dbReference type="EMBL" id="JH600070">
    <property type="protein sequence ID" value="EIJ42041.1"/>
    <property type="molecule type" value="Genomic_DNA"/>
</dbReference>
<dbReference type="Gene3D" id="3.40.50.10280">
    <property type="entry name" value="Methylene-tetrahydromethanopterin dehydrogenase, N-terminal domain"/>
    <property type="match status" value="1"/>
</dbReference>
<feature type="domain" description="Methylene-tetrahydromethanopterin dehydrogenase N-terminal" evidence="2">
    <location>
        <begin position="18"/>
        <end position="98"/>
    </location>
</feature>
<evidence type="ECO:0000313" key="4">
    <source>
        <dbReference type="Proteomes" id="UP000005744"/>
    </source>
</evidence>
<keyword evidence="4" id="KW-1185">Reference proteome</keyword>
<dbReference type="STRING" id="395493.BegalDRAFT_1139"/>
<dbReference type="Gene3D" id="3.40.50.720">
    <property type="entry name" value="NAD(P)-binding Rossmann-like Domain"/>
    <property type="match status" value="1"/>
</dbReference>
<dbReference type="InterPro" id="IPR036291">
    <property type="entry name" value="NAD(P)-bd_dom_sf"/>
</dbReference>
<dbReference type="InterPro" id="IPR015259">
    <property type="entry name" value="Methyl-teptahyd_DH_N"/>
</dbReference>
<dbReference type="SUPFAM" id="SSF51735">
    <property type="entry name" value="NAD(P)-binding Rossmann-fold domains"/>
    <property type="match status" value="1"/>
</dbReference>
<keyword evidence="1" id="KW-0560">Oxidoreductase</keyword>
<evidence type="ECO:0000313" key="3">
    <source>
        <dbReference type="EMBL" id="EIJ42041.1"/>
    </source>
</evidence>
<gene>
    <name evidence="3" type="ORF">BegalDRAFT_1139</name>
</gene>
<accession>I3CEJ8</accession>
<name>I3CEJ8_9GAMM</name>
<organism evidence="3 4">
    <name type="scientific">Beggiatoa alba B18LD</name>
    <dbReference type="NCBI Taxonomy" id="395493"/>
    <lineage>
        <taxon>Bacteria</taxon>
        <taxon>Pseudomonadati</taxon>
        <taxon>Pseudomonadota</taxon>
        <taxon>Gammaproteobacteria</taxon>
        <taxon>Thiotrichales</taxon>
        <taxon>Thiotrichaceae</taxon>
        <taxon>Beggiatoa</taxon>
    </lineage>
</organism>
<dbReference type="SUPFAM" id="SSF53223">
    <property type="entry name" value="Aminoacid dehydrogenase-like, N-terminal domain"/>
    <property type="match status" value="1"/>
</dbReference>
<dbReference type="InterPro" id="IPR046346">
    <property type="entry name" value="Aminoacid_DH-like_N_sf"/>
</dbReference>
<dbReference type="eggNOG" id="COG1063">
    <property type="taxonomic scope" value="Bacteria"/>
</dbReference>
<reference evidence="3 4" key="1">
    <citation type="submission" date="2011-11" db="EMBL/GenBank/DDBJ databases">
        <title>Improved High-Quality Draft sequence of Beggiatoa alba B18lD.</title>
        <authorList>
            <consortium name="US DOE Joint Genome Institute"/>
            <person name="Lucas S."/>
            <person name="Han J."/>
            <person name="Lapidus A."/>
            <person name="Cheng J.-F."/>
            <person name="Goodwin L."/>
            <person name="Pitluck S."/>
            <person name="Peters L."/>
            <person name="Mikhailova N."/>
            <person name="Held B."/>
            <person name="Detter J.C."/>
            <person name="Han C."/>
            <person name="Tapia R."/>
            <person name="Land M."/>
            <person name="Hauser L."/>
            <person name="Kyrpides N."/>
            <person name="Ivanova N."/>
            <person name="Pagani I."/>
            <person name="Samuel K."/>
            <person name="Teske A."/>
            <person name="Mueller J."/>
            <person name="Woyke T."/>
        </authorList>
    </citation>
    <scope>NUCLEOTIDE SEQUENCE [LARGE SCALE GENOMIC DNA]</scope>
    <source>
        <strain evidence="3 4">B18LD</strain>
    </source>
</reference>
<evidence type="ECO:0000256" key="1">
    <source>
        <dbReference type="ARBA" id="ARBA00023002"/>
    </source>
</evidence>
<protein>
    <submittedName>
        <fullName evidence="3">Methylene-tetrahydromethanopterin dehydrogenase</fullName>
    </submittedName>
</protein>
<dbReference type="HOGENOM" id="CLU_059363_0_0_6"/>
<dbReference type="AlphaFoldDB" id="I3CEJ8"/>
<dbReference type="InterPro" id="IPR037089">
    <property type="entry name" value="Methyl-teptahyd_DH_N_sf"/>
</dbReference>
<evidence type="ECO:0000259" key="2">
    <source>
        <dbReference type="Pfam" id="PF09176"/>
    </source>
</evidence>
<dbReference type="GO" id="GO:0016491">
    <property type="term" value="F:oxidoreductase activity"/>
    <property type="evidence" value="ECO:0007669"/>
    <property type="project" value="UniProtKB-KW"/>
</dbReference>
<dbReference type="RefSeq" id="WP_002684571.1">
    <property type="nucleotide sequence ID" value="NZ_JH600070.1"/>
</dbReference>